<dbReference type="AlphaFoldDB" id="A0A238KIM1"/>
<name>A0A238KIM1_9RHOB</name>
<keyword evidence="3" id="KW-1185">Reference proteome</keyword>
<keyword evidence="1" id="KW-0812">Transmembrane</keyword>
<dbReference type="EMBL" id="FXYD01000004">
    <property type="protein sequence ID" value="SMX42528.1"/>
    <property type="molecule type" value="Genomic_DNA"/>
</dbReference>
<sequence length="58" mass="6182">MLFPYEEASWSAVDGAMFMGWGTSLPGLTTAIAMAICVVVLVIGQRSETAKAKAFDKL</sequence>
<organism evidence="2 3">
    <name type="scientific">Octadecabacter ascidiaceicola</name>
    <dbReference type="NCBI Taxonomy" id="1655543"/>
    <lineage>
        <taxon>Bacteria</taxon>
        <taxon>Pseudomonadati</taxon>
        <taxon>Pseudomonadota</taxon>
        <taxon>Alphaproteobacteria</taxon>
        <taxon>Rhodobacterales</taxon>
        <taxon>Roseobacteraceae</taxon>
        <taxon>Octadecabacter</taxon>
    </lineage>
</organism>
<evidence type="ECO:0000313" key="2">
    <source>
        <dbReference type="EMBL" id="SMX42528.1"/>
    </source>
</evidence>
<reference evidence="3" key="1">
    <citation type="submission" date="2017-05" db="EMBL/GenBank/DDBJ databases">
        <authorList>
            <person name="Rodrigo-Torres L."/>
            <person name="Arahal R. D."/>
            <person name="Lucena T."/>
        </authorList>
    </citation>
    <scope>NUCLEOTIDE SEQUENCE [LARGE SCALE GENOMIC DNA]</scope>
    <source>
        <strain evidence="3">CECT 8868</strain>
    </source>
</reference>
<gene>
    <name evidence="2" type="ORF">OCA8868_02769</name>
</gene>
<dbReference type="RefSeq" id="WP_179214852.1">
    <property type="nucleotide sequence ID" value="NZ_FXYD01000004.1"/>
</dbReference>
<evidence type="ECO:0000256" key="1">
    <source>
        <dbReference type="SAM" id="Phobius"/>
    </source>
</evidence>
<dbReference type="Proteomes" id="UP000203464">
    <property type="component" value="Unassembled WGS sequence"/>
</dbReference>
<accession>A0A238KIM1</accession>
<proteinExistence type="predicted"/>
<keyword evidence="1" id="KW-0472">Membrane</keyword>
<evidence type="ECO:0000313" key="3">
    <source>
        <dbReference type="Proteomes" id="UP000203464"/>
    </source>
</evidence>
<protein>
    <submittedName>
        <fullName evidence="2">Uncharacterized protein</fullName>
    </submittedName>
</protein>
<feature type="transmembrane region" description="Helical" evidence="1">
    <location>
        <begin position="20"/>
        <end position="43"/>
    </location>
</feature>
<keyword evidence="1" id="KW-1133">Transmembrane helix</keyword>